<comment type="caution">
    <text evidence="1">The sequence shown here is derived from an EMBL/GenBank/DDBJ whole genome shotgun (WGS) entry which is preliminary data.</text>
</comment>
<dbReference type="InterPro" id="IPR026350">
    <property type="entry name" value="GxxExxY"/>
</dbReference>
<dbReference type="STRING" id="296218.AWN68_11905"/>
<dbReference type="Pfam" id="PF13366">
    <property type="entry name" value="PDDEXK_3"/>
    <property type="match status" value="1"/>
</dbReference>
<dbReference type="RefSeq" id="WP_068418978.1">
    <property type="nucleotide sequence ID" value="NZ_LRDB01000051.1"/>
</dbReference>
<accession>A0A150X152</accession>
<sequence length="141" mass="16155">MEIEKIEDPLTYKIIGCAMHVHATLGNGFQEVIYQRALAIAMTKAGLGFQRELEVKIYFEGFDIGTRRVDFLVEDEVMVEMKAVTQMEDVHLAQGLNYLVAYKLQKGLLINFGARSLEVKRLRHPKNKMPNTIPKPRHPRS</sequence>
<name>A0A150X152_9BACT</name>
<evidence type="ECO:0000313" key="1">
    <source>
        <dbReference type="EMBL" id="KYG72457.1"/>
    </source>
</evidence>
<dbReference type="Proteomes" id="UP000075615">
    <property type="component" value="Unassembled WGS sequence"/>
</dbReference>
<gene>
    <name evidence="1" type="ORF">AWN68_11905</name>
</gene>
<dbReference type="AlphaFoldDB" id="A0A150X152"/>
<proteinExistence type="predicted"/>
<keyword evidence="2" id="KW-1185">Reference proteome</keyword>
<protein>
    <submittedName>
        <fullName evidence="1">GxxExxY protein</fullName>
    </submittedName>
</protein>
<reference evidence="1 2" key="1">
    <citation type="submission" date="2016-01" db="EMBL/GenBank/DDBJ databases">
        <title>Genome sequencing of Roseivirga echinicomitans KMM 6058.</title>
        <authorList>
            <person name="Selvaratnam C."/>
            <person name="Thevarajoo S."/>
            <person name="Goh K.M."/>
            <person name="Ee R."/>
            <person name="Chan K.-G."/>
            <person name="Chong C.S."/>
        </authorList>
    </citation>
    <scope>NUCLEOTIDE SEQUENCE [LARGE SCALE GENOMIC DNA]</scope>
    <source>
        <strain evidence="1 2">KMM 6058</strain>
    </source>
</reference>
<dbReference type="OrthoDB" id="9806869at2"/>
<organism evidence="1 2">
    <name type="scientific">Roseivirga echinicomitans</name>
    <dbReference type="NCBI Taxonomy" id="296218"/>
    <lineage>
        <taxon>Bacteria</taxon>
        <taxon>Pseudomonadati</taxon>
        <taxon>Bacteroidota</taxon>
        <taxon>Cytophagia</taxon>
        <taxon>Cytophagales</taxon>
        <taxon>Roseivirgaceae</taxon>
        <taxon>Roseivirga</taxon>
    </lineage>
</organism>
<dbReference type="EMBL" id="LRDB01000051">
    <property type="protein sequence ID" value="KYG72457.1"/>
    <property type="molecule type" value="Genomic_DNA"/>
</dbReference>
<dbReference type="NCBIfam" id="TIGR04256">
    <property type="entry name" value="GxxExxY"/>
    <property type="match status" value="1"/>
</dbReference>
<evidence type="ECO:0000313" key="2">
    <source>
        <dbReference type="Proteomes" id="UP000075615"/>
    </source>
</evidence>